<dbReference type="InterPro" id="IPR050517">
    <property type="entry name" value="DDR_Repair_Kinase"/>
</dbReference>
<dbReference type="GO" id="GO:0005634">
    <property type="term" value="C:nucleus"/>
    <property type="evidence" value="ECO:0007669"/>
    <property type="project" value="TreeGrafter"/>
</dbReference>
<dbReference type="InterPro" id="IPR016024">
    <property type="entry name" value="ARM-type_fold"/>
</dbReference>
<feature type="compositionally biased region" description="Polar residues" evidence="1">
    <location>
        <begin position="546"/>
        <end position="555"/>
    </location>
</feature>
<evidence type="ECO:0000313" key="2">
    <source>
        <dbReference type="EMBL" id="VDL62376.1"/>
    </source>
</evidence>
<dbReference type="GO" id="GO:0006281">
    <property type="term" value="P:DNA repair"/>
    <property type="evidence" value="ECO:0007669"/>
    <property type="project" value="TreeGrafter"/>
</dbReference>
<protein>
    <submittedName>
        <fullName evidence="4">Transcription-associated protein 1 (inferred by orthology to a D. melanogaster protein)</fullName>
    </submittedName>
</protein>
<keyword evidence="3" id="KW-1185">Reference proteome</keyword>
<dbReference type="PANTHER" id="PTHR11139">
    <property type="entry name" value="ATAXIA TELANGIECTASIA MUTATED ATM -RELATED"/>
    <property type="match status" value="1"/>
</dbReference>
<dbReference type="GO" id="GO:0000124">
    <property type="term" value="C:SAGA complex"/>
    <property type="evidence" value="ECO:0007669"/>
    <property type="project" value="TreeGrafter"/>
</dbReference>
<dbReference type="WBParaSite" id="NBR_0000012201-mRNA-1">
    <property type="protein sequence ID" value="NBR_0000012201-mRNA-1"/>
    <property type="gene ID" value="NBR_0000012201"/>
</dbReference>
<dbReference type="InterPro" id="IPR046807">
    <property type="entry name" value="Tra1_central"/>
</dbReference>
<dbReference type="PANTHER" id="PTHR11139:SF1">
    <property type="entry name" value="TRANSFORMATION_TRANSCRIPTION DOMAIN-ASSOCIATED PROTEIN"/>
    <property type="match status" value="1"/>
</dbReference>
<organism evidence="4">
    <name type="scientific">Nippostrongylus brasiliensis</name>
    <name type="common">Rat hookworm</name>
    <dbReference type="NCBI Taxonomy" id="27835"/>
    <lineage>
        <taxon>Eukaryota</taxon>
        <taxon>Metazoa</taxon>
        <taxon>Ecdysozoa</taxon>
        <taxon>Nematoda</taxon>
        <taxon>Chromadorea</taxon>
        <taxon>Rhabditida</taxon>
        <taxon>Rhabditina</taxon>
        <taxon>Rhabditomorpha</taxon>
        <taxon>Strongyloidea</taxon>
        <taxon>Heligmosomidae</taxon>
        <taxon>Nippostrongylus</taxon>
    </lineage>
</organism>
<dbReference type="OMA" id="CALLICE"/>
<dbReference type="Pfam" id="PF20206">
    <property type="entry name" value="Tra1_ring"/>
    <property type="match status" value="3"/>
</dbReference>
<dbReference type="GO" id="GO:0006355">
    <property type="term" value="P:regulation of DNA-templated transcription"/>
    <property type="evidence" value="ECO:0007669"/>
    <property type="project" value="TreeGrafter"/>
</dbReference>
<name>A0A0N4XCF1_NIPBR</name>
<dbReference type="STRING" id="27835.A0A0N4XCF1"/>
<dbReference type="GO" id="GO:0035267">
    <property type="term" value="C:NuA4 histone acetyltransferase complex"/>
    <property type="evidence" value="ECO:0007669"/>
    <property type="project" value="TreeGrafter"/>
</dbReference>
<dbReference type="Pfam" id="PF20175">
    <property type="entry name" value="Tra1_central"/>
    <property type="match status" value="1"/>
</dbReference>
<evidence type="ECO:0000313" key="3">
    <source>
        <dbReference type="Proteomes" id="UP000271162"/>
    </source>
</evidence>
<evidence type="ECO:0000313" key="4">
    <source>
        <dbReference type="WBParaSite" id="NBR_0000012201-mRNA-1"/>
    </source>
</evidence>
<evidence type="ECO:0000256" key="1">
    <source>
        <dbReference type="SAM" id="MobiDB-lite"/>
    </source>
</evidence>
<proteinExistence type="predicted"/>
<reference evidence="4" key="1">
    <citation type="submission" date="2016-04" db="UniProtKB">
        <authorList>
            <consortium name="WormBaseParasite"/>
        </authorList>
    </citation>
    <scope>IDENTIFICATION</scope>
</reference>
<feature type="region of interest" description="Disordered" evidence="1">
    <location>
        <begin position="524"/>
        <end position="555"/>
    </location>
</feature>
<gene>
    <name evidence="2" type="ORF">NBR_LOCUS123</name>
</gene>
<dbReference type="SUPFAM" id="SSF48371">
    <property type="entry name" value="ARM repeat"/>
    <property type="match status" value="1"/>
</dbReference>
<feature type="compositionally biased region" description="Pro residues" evidence="1">
    <location>
        <begin position="533"/>
        <end position="542"/>
    </location>
</feature>
<dbReference type="EMBL" id="UYSL01000028">
    <property type="protein sequence ID" value="VDL62376.1"/>
    <property type="molecule type" value="Genomic_DNA"/>
</dbReference>
<dbReference type="Proteomes" id="UP000271162">
    <property type="component" value="Unassembled WGS sequence"/>
</dbReference>
<reference evidence="2 3" key="2">
    <citation type="submission" date="2018-11" db="EMBL/GenBank/DDBJ databases">
        <authorList>
            <consortium name="Pathogen Informatics"/>
        </authorList>
    </citation>
    <scope>NUCLEOTIDE SEQUENCE [LARGE SCALE GENOMIC DNA]</scope>
</reference>
<sequence length="1827" mass="207412">MAPQPILPSDQDALIRTLNDVNQRDDIKLKAVQDAWSKFDAFSATPTFDQFLDSLMRAFLKLFSETVPQFIVENNTQMLRKAMLEMILRTSALEPVKNLTKDIQKQMMRIIVLENEENAILAIKIVIDHCKIARSHMIPEVSRYVSVMLQNFKQWIKCMCVALSRARTFDAIDLTHPSIQLPEEAMIETYLQQCYYTQPALLYSQSGNLDSLYNLIPRASQSLKTFQEIPMLVIFLYQHHKNGVQAEVRFYNCTFAMEFLLCCLDFLSIHISNEQKCDEKYNKALADEFYTAQSKMLAYLSIMGKIREFMDQILANGDRFINGVLSLLEQCPAELIVVRKDVLITLKFFFISDLRPKFIQLLPRLLSEVALIGSGYTAVDHLRGYFYQTMADFLHHVRSSLSYDMLAHVAFIFCREMHDNTLPYQIQVICARMLSSVLEGLTKHGKDGEATRDLVLMILESLVVKMKVIAVYHMPLLFKQHGAEINYDYRSCDRDGADNADEEKASDDNVIKEEARRCSIDTAPEMEIGPSDPLQPPAPAMPVPNNDGSKPSSPGSILSLMYTMNAPPIPLAECRTIRTSSIPESPPLVRERDIFERMFKYCVQCLDVYMIPFPQPPSRVQVPNSVPGGTRSKEEKDALDALAYLFTMLNLDVFGEIFTKYMDFFVVRMAKNLPLQLACNAFLVRADVSFRFGCIIVKYLMDRLPSLAVMNDVSTLYVKLFKIIFSAIGCQNSASPDGEIMLKPYLPELIRKSMEYALSARDPINYFMLLRALFRSIGGGLHDILYSQFLPLLPDLMLFFNKLQWCDHRQMMRELFVELCLTVPVRLSTLLPHLPLLMEPLVCALNGGPNLVQQGLRTLELCVDNLQPDFLFDNFSPVRGGMMQGLYKIVGESAEPLSVATAVRVLGKFGGANRNMFTEPPNLKSHPKGDLPPFTVRVAFDRSNSSQPYFSTICGDLSLTTIVGTGLKQMRLDPSSAHYSLQVRQYTMELARSVLLTSFAPMDFSNKWEVNLKDRFTEQFKRLENVPDNCTVFRCVREGDRSIHADALMILFCGIVGKDLRAKYIKFFNATIRYLTLQALLEFTGRATLISLDNPALCMDGGILVDAIVTALSDSTKDFCQSAIVGLRHINDVCRTVIPDLDVMPRIPFIRYLVESVSALCYESSWFVRLGGASGLMYFIENYPDSVVLANLKGFMQSLIEVLIGMTDQVSCGAVDMAVGSIEKLQKRCLTGCSVEDPKVSIFMSCVAGNLFNGSQHTLMMLNTCADVLRVSLSTLLYTYRAIFTKHIERAMDEFDLLALLDRCGSLEALCTIFLCHPPLIDISLGLKRTQTFVKELIKVCQMPITAMMELDLFKSMEGCPAHFLPPYTVDEKAEYYKTLAIKTLVTLYRALKCEADVAERMDTTTSTVNEGDSVSLDMIACVTIETLLCPIPSVVRTVEEAITPIDAKCVLEVGEHVFEKFRRLHCEGRSSENVAQLYRLVRLNSSLFDMSLASNLVLWNNADFKGRYVVHAPCNKDLMELTIKMMTEHKYKVPRLLVNCFIRHYRHNNDDLDLLCDILFVFIGRYVTDFCFVREFLEREVIPTYSMEWRRKLFSFVLGKFEAGGSTVIKDLLYVKIVQYVLIPSLQWAFERYNVDEILGEIQNPSEQPENDPNDLVYRLAHVFQALCGSFQYDSRELVRRAADVVTTAMPIRMDDGHHQMFVNVKRVLNEEAHSLQHIQHIVSMVVRNYRAYFTCRHALFKPLMNAVRRVISTPNSAMDGVVTRKLALDMCEMVIKWELLRLQKVEQLSQGLASHDDEVGGLFGVCSTNLSTGRISTHSVRFATE</sequence>
<accession>A0A0N4XCF1</accession>
<dbReference type="InterPro" id="IPR046805">
    <property type="entry name" value="Tra1_ring"/>
</dbReference>